<dbReference type="EMBL" id="JASCZI010151347">
    <property type="protein sequence ID" value="MED6172230.1"/>
    <property type="molecule type" value="Genomic_DNA"/>
</dbReference>
<organism evidence="1 2">
    <name type="scientific">Stylosanthes scabra</name>
    <dbReference type="NCBI Taxonomy" id="79078"/>
    <lineage>
        <taxon>Eukaryota</taxon>
        <taxon>Viridiplantae</taxon>
        <taxon>Streptophyta</taxon>
        <taxon>Embryophyta</taxon>
        <taxon>Tracheophyta</taxon>
        <taxon>Spermatophyta</taxon>
        <taxon>Magnoliopsida</taxon>
        <taxon>eudicotyledons</taxon>
        <taxon>Gunneridae</taxon>
        <taxon>Pentapetalae</taxon>
        <taxon>rosids</taxon>
        <taxon>fabids</taxon>
        <taxon>Fabales</taxon>
        <taxon>Fabaceae</taxon>
        <taxon>Papilionoideae</taxon>
        <taxon>50 kb inversion clade</taxon>
        <taxon>dalbergioids sensu lato</taxon>
        <taxon>Dalbergieae</taxon>
        <taxon>Pterocarpus clade</taxon>
        <taxon>Stylosanthes</taxon>
    </lineage>
</organism>
<protein>
    <submittedName>
        <fullName evidence="1">Uncharacterized protein</fullName>
    </submittedName>
</protein>
<proteinExistence type="predicted"/>
<dbReference type="Proteomes" id="UP001341840">
    <property type="component" value="Unassembled WGS sequence"/>
</dbReference>
<sequence length="78" mass="8865">MLVHHVMKRAVQWNIRTRVSVDVKEVGSLTVVQRTSKRGRDTRFGTRRCAFGDEPYGVAESYSREGVNVEVNSSRSPK</sequence>
<comment type="caution">
    <text evidence="1">The sequence shown here is derived from an EMBL/GenBank/DDBJ whole genome shotgun (WGS) entry which is preliminary data.</text>
</comment>
<gene>
    <name evidence="1" type="ORF">PIB30_048083</name>
</gene>
<reference evidence="1 2" key="1">
    <citation type="journal article" date="2023" name="Plants (Basel)">
        <title>Bridging the Gap: Combining Genomics and Transcriptomics Approaches to Understand Stylosanthes scabra, an Orphan Legume from the Brazilian Caatinga.</title>
        <authorList>
            <person name="Ferreira-Neto J.R.C."/>
            <person name="da Silva M.D."/>
            <person name="Binneck E."/>
            <person name="de Melo N.F."/>
            <person name="da Silva R.H."/>
            <person name="de Melo A.L.T.M."/>
            <person name="Pandolfi V."/>
            <person name="Bustamante F.O."/>
            <person name="Brasileiro-Vidal A.C."/>
            <person name="Benko-Iseppon A.M."/>
        </authorList>
    </citation>
    <scope>NUCLEOTIDE SEQUENCE [LARGE SCALE GENOMIC DNA]</scope>
    <source>
        <tissue evidence="1">Leaves</tissue>
    </source>
</reference>
<keyword evidence="2" id="KW-1185">Reference proteome</keyword>
<evidence type="ECO:0000313" key="1">
    <source>
        <dbReference type="EMBL" id="MED6172230.1"/>
    </source>
</evidence>
<accession>A0ABU6VEY1</accession>
<name>A0ABU6VEY1_9FABA</name>
<evidence type="ECO:0000313" key="2">
    <source>
        <dbReference type="Proteomes" id="UP001341840"/>
    </source>
</evidence>